<evidence type="ECO:0000313" key="4">
    <source>
        <dbReference type="Proteomes" id="UP000245712"/>
    </source>
</evidence>
<sequence length="192" mass="19645">MTDISLAIVSATLAAFAATNMDSAALMLAFSANARPFKLFVAFVATGAAVVAASLLIGLAASSVAIPSRYFGVVPLSIGLVQLAQGTKRRTAQTQPQAQPQAQPVILPTLSMGVMISAFLSVSTDNLLIFSAMLARHGAGVAPWTSALLVVLYVLMGLLGAWAGSKLVSLNARFRSLAPAVTACVGLTTLLA</sequence>
<gene>
    <name evidence="3" type="ORF">C7402_102377</name>
</gene>
<evidence type="ECO:0000256" key="1">
    <source>
        <dbReference type="SAM" id="Phobius"/>
    </source>
</evidence>
<feature type="transmembrane region" description="Helical" evidence="1">
    <location>
        <begin position="141"/>
        <end position="162"/>
    </location>
</feature>
<feature type="transmembrane region" description="Helical" evidence="1">
    <location>
        <begin position="39"/>
        <end position="61"/>
    </location>
</feature>
<name>A0ABX5KU32_9BURK</name>
<accession>A0ABX5KU32</accession>
<feature type="signal peptide" evidence="2">
    <location>
        <begin position="1"/>
        <end position="17"/>
    </location>
</feature>
<dbReference type="RefSeq" id="WP_116609932.1">
    <property type="nucleotide sequence ID" value="NZ_QEOB01000002.1"/>
</dbReference>
<keyword evidence="4" id="KW-1185">Reference proteome</keyword>
<proteinExistence type="predicted"/>
<keyword evidence="2" id="KW-0732">Signal</keyword>
<feature type="chain" id="PRO_5047466443" evidence="2">
    <location>
        <begin position="18"/>
        <end position="192"/>
    </location>
</feature>
<comment type="caution">
    <text evidence="3">The sequence shown here is derived from an EMBL/GenBank/DDBJ whole genome shotgun (WGS) entry which is preliminary data.</text>
</comment>
<keyword evidence="1" id="KW-0472">Membrane</keyword>
<reference evidence="3 4" key="1">
    <citation type="submission" date="2018-05" db="EMBL/GenBank/DDBJ databases">
        <title>Genomic Encyclopedia of Type Strains, Phase IV (KMG-V): Genome sequencing to study the core and pangenomes of soil and plant-associated prokaryotes.</title>
        <authorList>
            <person name="Whitman W."/>
        </authorList>
    </citation>
    <scope>NUCLEOTIDE SEQUENCE [LARGE SCALE GENOMIC DNA]</scope>
    <source>
        <strain evidence="3 4">SCZa-39</strain>
    </source>
</reference>
<dbReference type="Proteomes" id="UP000245712">
    <property type="component" value="Unassembled WGS sequence"/>
</dbReference>
<protein>
    <submittedName>
        <fullName evidence="3">Uncharacterized protein</fullName>
    </submittedName>
</protein>
<organism evidence="3 4">
    <name type="scientific">Paraburkholderia unamae</name>
    <dbReference type="NCBI Taxonomy" id="219649"/>
    <lineage>
        <taxon>Bacteria</taxon>
        <taxon>Pseudomonadati</taxon>
        <taxon>Pseudomonadota</taxon>
        <taxon>Betaproteobacteria</taxon>
        <taxon>Burkholderiales</taxon>
        <taxon>Burkholderiaceae</taxon>
        <taxon>Paraburkholderia</taxon>
    </lineage>
</organism>
<dbReference type="EMBL" id="QEOB01000002">
    <property type="protein sequence ID" value="PVX86541.1"/>
    <property type="molecule type" value="Genomic_DNA"/>
</dbReference>
<keyword evidence="1" id="KW-1133">Transmembrane helix</keyword>
<evidence type="ECO:0000313" key="3">
    <source>
        <dbReference type="EMBL" id="PVX86541.1"/>
    </source>
</evidence>
<evidence type="ECO:0000256" key="2">
    <source>
        <dbReference type="SAM" id="SignalP"/>
    </source>
</evidence>
<keyword evidence="1" id="KW-0812">Transmembrane</keyword>
<feature type="transmembrane region" description="Helical" evidence="1">
    <location>
        <begin position="105"/>
        <end position="129"/>
    </location>
</feature>
<feature type="transmembrane region" description="Helical" evidence="1">
    <location>
        <begin position="68"/>
        <end position="85"/>
    </location>
</feature>